<evidence type="ECO:0000313" key="3">
    <source>
        <dbReference type="EMBL" id="GAA3723570.1"/>
    </source>
</evidence>
<evidence type="ECO:0000256" key="1">
    <source>
        <dbReference type="SAM" id="MobiDB-lite"/>
    </source>
</evidence>
<keyword evidence="4" id="KW-1185">Reference proteome</keyword>
<evidence type="ECO:0000259" key="2">
    <source>
        <dbReference type="Pfam" id="PF18970"/>
    </source>
</evidence>
<organism evidence="3 4">
    <name type="scientific">Salinactinospora qingdaonensis</name>
    <dbReference type="NCBI Taxonomy" id="702744"/>
    <lineage>
        <taxon>Bacteria</taxon>
        <taxon>Bacillati</taxon>
        <taxon>Actinomycetota</taxon>
        <taxon>Actinomycetes</taxon>
        <taxon>Streptosporangiales</taxon>
        <taxon>Nocardiopsidaceae</taxon>
        <taxon>Salinactinospora</taxon>
    </lineage>
</organism>
<dbReference type="EMBL" id="BAABDD010000001">
    <property type="protein sequence ID" value="GAA3723570.1"/>
    <property type="molecule type" value="Genomic_DNA"/>
</dbReference>
<sequence length="140" mass="14979">MTAYDPEHDPERGSDPINAEATDWEAAGLPAQEDDTEDQILPGDEPVAMSEFGPTGTDDEAGESLDTAVSREVPDVTAAFQESEEEGETVTEPGLRLVEEDEGAREDREASLVAEEAGTDQAAMSAEEEAVHTEEEPESI</sequence>
<dbReference type="InterPro" id="IPR043763">
    <property type="entry name" value="DUF5709"/>
</dbReference>
<feature type="compositionally biased region" description="Basic and acidic residues" evidence="1">
    <location>
        <begin position="1"/>
        <end position="14"/>
    </location>
</feature>
<accession>A0ABP7ERU1</accession>
<feature type="domain" description="DUF5709" evidence="2">
    <location>
        <begin position="94"/>
        <end position="136"/>
    </location>
</feature>
<comment type="caution">
    <text evidence="3">The sequence shown here is derived from an EMBL/GenBank/DDBJ whole genome shotgun (WGS) entry which is preliminary data.</text>
</comment>
<dbReference type="Proteomes" id="UP001500908">
    <property type="component" value="Unassembled WGS sequence"/>
</dbReference>
<dbReference type="Pfam" id="PF18970">
    <property type="entry name" value="DUF5709"/>
    <property type="match status" value="1"/>
</dbReference>
<feature type="region of interest" description="Disordered" evidence="1">
    <location>
        <begin position="79"/>
        <end position="140"/>
    </location>
</feature>
<name>A0ABP7ERU1_9ACTN</name>
<reference evidence="4" key="1">
    <citation type="journal article" date="2019" name="Int. J. Syst. Evol. Microbiol.">
        <title>The Global Catalogue of Microorganisms (GCM) 10K type strain sequencing project: providing services to taxonomists for standard genome sequencing and annotation.</title>
        <authorList>
            <consortium name="The Broad Institute Genomics Platform"/>
            <consortium name="The Broad Institute Genome Sequencing Center for Infectious Disease"/>
            <person name="Wu L."/>
            <person name="Ma J."/>
        </authorList>
    </citation>
    <scope>NUCLEOTIDE SEQUENCE [LARGE SCALE GENOMIC DNA]</scope>
    <source>
        <strain evidence="4">JCM 17137</strain>
    </source>
</reference>
<protein>
    <recommendedName>
        <fullName evidence="2">DUF5709 domain-containing protein</fullName>
    </recommendedName>
</protein>
<dbReference type="RefSeq" id="WP_344966158.1">
    <property type="nucleotide sequence ID" value="NZ_BAABDD010000001.1"/>
</dbReference>
<feature type="region of interest" description="Disordered" evidence="1">
    <location>
        <begin position="1"/>
        <end position="66"/>
    </location>
</feature>
<gene>
    <name evidence="3" type="ORF">GCM10022402_00250</name>
</gene>
<proteinExistence type="predicted"/>
<evidence type="ECO:0000313" key="4">
    <source>
        <dbReference type="Proteomes" id="UP001500908"/>
    </source>
</evidence>